<dbReference type="Proteomes" id="UP000275749">
    <property type="component" value="Unassembled WGS sequence"/>
</dbReference>
<evidence type="ECO:0000313" key="2">
    <source>
        <dbReference type="EMBL" id="ROR54462.1"/>
    </source>
</evidence>
<dbReference type="RefSeq" id="WP_123575558.1">
    <property type="nucleotide sequence ID" value="NZ_RKHG01000001.1"/>
</dbReference>
<dbReference type="EMBL" id="RKHG01000001">
    <property type="protein sequence ID" value="ROR54462.1"/>
    <property type="molecule type" value="Genomic_DNA"/>
</dbReference>
<sequence length="294" mass="32136">MSARAIHLPRERLASFLRARVAGPDAAERAWRIWGAPGNRRFAPEDVIWRVNLDPAMYPGGVCALFLQSLHPGPMAAVAQHDNYQSDPWGRLQRISNHIAVTTYAPLPDVEAQFALVRAVHERVRGTDEFGNPYWAGDPDLLRWVHDAETWSFLTAYQRWGRGRLSAVEADRYVAQSAEGGAMLGATGLPNSVDELHAQLEAFRPSLACTPDALEVVDYLTHRAPLPAIARPGYRLVIEGGKALLPPWAREMLGLPGGRRAVALQGAAGRTATSLVGWALVGPDGEHDRPMAPN</sequence>
<evidence type="ECO:0000259" key="1">
    <source>
        <dbReference type="Pfam" id="PF09995"/>
    </source>
</evidence>
<dbReference type="InterPro" id="IPR018713">
    <property type="entry name" value="MPAB/Lcp_cat_dom"/>
</dbReference>
<dbReference type="Pfam" id="PF09995">
    <property type="entry name" value="MPAB_Lcp_cat"/>
    <property type="match status" value="1"/>
</dbReference>
<proteinExistence type="predicted"/>
<name>A0A3N1ZWC2_9ACTN</name>
<organism evidence="2 3">
    <name type="scientific">Luteococcus japonicus</name>
    <dbReference type="NCBI Taxonomy" id="33984"/>
    <lineage>
        <taxon>Bacteria</taxon>
        <taxon>Bacillati</taxon>
        <taxon>Actinomycetota</taxon>
        <taxon>Actinomycetes</taxon>
        <taxon>Propionibacteriales</taxon>
        <taxon>Propionibacteriaceae</taxon>
        <taxon>Luteococcus</taxon>
    </lineage>
</organism>
<dbReference type="GO" id="GO:0016491">
    <property type="term" value="F:oxidoreductase activity"/>
    <property type="evidence" value="ECO:0007669"/>
    <property type="project" value="InterPro"/>
</dbReference>
<gene>
    <name evidence="2" type="ORF">EDD41_1671</name>
</gene>
<accession>A0A3N1ZWC2</accession>
<dbReference type="PANTHER" id="PTHR36151:SF3">
    <property type="entry name" value="ER-BOUND OXYGENASE MPAB_MPAB'_RUBBER OXYGENASE CATALYTIC DOMAIN-CONTAINING PROTEIN"/>
    <property type="match status" value="1"/>
</dbReference>
<dbReference type="PANTHER" id="PTHR36151">
    <property type="entry name" value="BLR2777 PROTEIN"/>
    <property type="match status" value="1"/>
</dbReference>
<evidence type="ECO:0000313" key="3">
    <source>
        <dbReference type="Proteomes" id="UP000275749"/>
    </source>
</evidence>
<reference evidence="2 3" key="1">
    <citation type="submission" date="2018-11" db="EMBL/GenBank/DDBJ databases">
        <title>Sequencing the genomes of 1000 actinobacteria strains.</title>
        <authorList>
            <person name="Klenk H.-P."/>
        </authorList>
    </citation>
    <scope>NUCLEOTIDE SEQUENCE [LARGE SCALE GENOMIC DNA]</scope>
    <source>
        <strain evidence="2 3">DSM 10546</strain>
    </source>
</reference>
<comment type="caution">
    <text evidence="2">The sequence shown here is derived from an EMBL/GenBank/DDBJ whole genome shotgun (WGS) entry which is preliminary data.</text>
</comment>
<protein>
    <submittedName>
        <fullName evidence="2">Uncharacterized protein (DUF2236 family)</fullName>
    </submittedName>
</protein>
<feature type="domain" description="ER-bound oxygenase mpaB/mpaB'/Rubber oxygenase catalytic" evidence="1">
    <location>
        <begin position="49"/>
        <end position="268"/>
    </location>
</feature>
<dbReference type="AlphaFoldDB" id="A0A3N1ZWC2"/>